<evidence type="ECO:0000313" key="4">
    <source>
        <dbReference type="Proteomes" id="UP001597189"/>
    </source>
</evidence>
<dbReference type="RefSeq" id="WP_203642411.1">
    <property type="nucleotide sequence ID" value="NZ_BOLN01000001.1"/>
</dbReference>
<protein>
    <submittedName>
        <fullName evidence="3">DUF5776 domain-containing protein</fullName>
    </submittedName>
</protein>
<feature type="region of interest" description="Disordered" evidence="1">
    <location>
        <begin position="205"/>
        <end position="230"/>
    </location>
</feature>
<feature type="compositionally biased region" description="Low complexity" evidence="1">
    <location>
        <begin position="212"/>
        <end position="223"/>
    </location>
</feature>
<dbReference type="EMBL" id="JBHTOD010000001">
    <property type="protein sequence ID" value="MFD1454330.1"/>
    <property type="molecule type" value="Genomic_DNA"/>
</dbReference>
<reference evidence="4" key="1">
    <citation type="journal article" date="2019" name="Int. J. Syst. Evol. Microbiol.">
        <title>The Global Catalogue of Microorganisms (GCM) 10K type strain sequencing project: providing services to taxonomists for standard genome sequencing and annotation.</title>
        <authorList>
            <consortium name="The Broad Institute Genomics Platform"/>
            <consortium name="The Broad Institute Genome Sequencing Center for Infectious Disease"/>
            <person name="Wu L."/>
            <person name="Ma J."/>
        </authorList>
    </citation>
    <scope>NUCLEOTIDE SEQUENCE [LARGE SCALE GENOMIC DNA]</scope>
    <source>
        <strain evidence="4">CCM 8979</strain>
    </source>
</reference>
<sequence>MKTGIKGILVSVLVGVALLMVVGKPVVVLGEAVTGEDPSDQPQETTSGSQVVVEDATGGYVTTPVIEMGNTTYVTHLYNDEDELIAGRALAQGTDWFVNSEKLNLMDGSQSWRVSAHDWVRDSDVKFHFSMDPNQVVPDMQKLTINFVDTAGNVLRAPENVTVAFDFTSELKKAVLPITGYDLARTDATKPGEFTYIYQKKAPAENGGGTAVTTPPTTVTPTPSISEPTDPVKVVPKGQAVSAFKRIGLYRTVNFNRQTRLHWYAKRPRNQWPQFVVTGYRRNTAGVMRYRVRDVNHQSKTDGLTGYVTASDNDVTSTYFRVTPRHVRVLNPLGINAYRQADLSGRRLQHFKRGTVLKVKAIRHYHLTTRLVLTGGRYMTANKTLVVKK</sequence>
<organism evidence="3 4">
    <name type="scientific">Levilactobacillus lanxiensis</name>
    <dbReference type="NCBI Taxonomy" id="2799568"/>
    <lineage>
        <taxon>Bacteria</taxon>
        <taxon>Bacillati</taxon>
        <taxon>Bacillota</taxon>
        <taxon>Bacilli</taxon>
        <taxon>Lactobacillales</taxon>
        <taxon>Lactobacillaceae</taxon>
        <taxon>Levilactobacillus</taxon>
    </lineage>
</organism>
<evidence type="ECO:0000313" key="3">
    <source>
        <dbReference type="EMBL" id="MFD1454330.1"/>
    </source>
</evidence>
<dbReference type="Proteomes" id="UP001597189">
    <property type="component" value="Unassembled WGS sequence"/>
</dbReference>
<gene>
    <name evidence="3" type="ORF">ACFQ44_01390</name>
</gene>
<keyword evidence="4" id="KW-1185">Reference proteome</keyword>
<comment type="caution">
    <text evidence="3">The sequence shown here is derived from an EMBL/GenBank/DDBJ whole genome shotgun (WGS) entry which is preliminary data.</text>
</comment>
<dbReference type="Gene3D" id="3.10.20.320">
    <property type="entry name" value="Putative peptidoglycan bound protein (lpxtg motif)"/>
    <property type="match status" value="1"/>
</dbReference>
<feature type="domain" description="DUF5776" evidence="2">
    <location>
        <begin position="319"/>
        <end position="386"/>
    </location>
</feature>
<evidence type="ECO:0000259" key="2">
    <source>
        <dbReference type="Pfam" id="PF19087"/>
    </source>
</evidence>
<accession>A0ABW4D0R7</accession>
<name>A0ABW4D0R7_9LACO</name>
<evidence type="ECO:0000256" key="1">
    <source>
        <dbReference type="SAM" id="MobiDB-lite"/>
    </source>
</evidence>
<dbReference type="InterPro" id="IPR044081">
    <property type="entry name" value="DUF5776"/>
</dbReference>
<dbReference type="Pfam" id="PF19087">
    <property type="entry name" value="DUF5776"/>
    <property type="match status" value="1"/>
</dbReference>
<proteinExistence type="predicted"/>